<comment type="subcellular location">
    <subcellularLocation>
        <location evidence="1">Vacuole membrane</location>
        <topology evidence="1">Peripheral membrane protein</topology>
    </subcellularLocation>
</comment>
<evidence type="ECO:0000313" key="8">
    <source>
        <dbReference type="Proteomes" id="UP000886523"/>
    </source>
</evidence>
<dbReference type="Pfam" id="PF00610">
    <property type="entry name" value="DEP"/>
    <property type="match status" value="1"/>
</dbReference>
<dbReference type="GO" id="GO:0005774">
    <property type="term" value="C:vacuolar membrane"/>
    <property type="evidence" value="ECO:0007669"/>
    <property type="project" value="UniProtKB-SubCell"/>
</dbReference>
<evidence type="ECO:0000256" key="3">
    <source>
        <dbReference type="ARBA" id="ARBA00018529"/>
    </source>
</evidence>
<organism evidence="7 8">
    <name type="scientific">Hydnum rufescens UP504</name>
    <dbReference type="NCBI Taxonomy" id="1448309"/>
    <lineage>
        <taxon>Eukaryota</taxon>
        <taxon>Fungi</taxon>
        <taxon>Dikarya</taxon>
        <taxon>Basidiomycota</taxon>
        <taxon>Agaricomycotina</taxon>
        <taxon>Agaricomycetes</taxon>
        <taxon>Cantharellales</taxon>
        <taxon>Hydnaceae</taxon>
        <taxon>Hydnum</taxon>
    </lineage>
</organism>
<reference evidence="7" key="1">
    <citation type="journal article" date="2020" name="Nat. Commun.">
        <title>Large-scale genome sequencing of mycorrhizal fungi provides insights into the early evolution of symbiotic traits.</title>
        <authorList>
            <person name="Miyauchi S."/>
            <person name="Kiss E."/>
            <person name="Kuo A."/>
            <person name="Drula E."/>
            <person name="Kohler A."/>
            <person name="Sanchez-Garcia M."/>
            <person name="Morin E."/>
            <person name="Andreopoulos B."/>
            <person name="Barry K.W."/>
            <person name="Bonito G."/>
            <person name="Buee M."/>
            <person name="Carver A."/>
            <person name="Chen C."/>
            <person name="Cichocki N."/>
            <person name="Clum A."/>
            <person name="Culley D."/>
            <person name="Crous P.W."/>
            <person name="Fauchery L."/>
            <person name="Girlanda M."/>
            <person name="Hayes R.D."/>
            <person name="Keri Z."/>
            <person name="LaButti K."/>
            <person name="Lipzen A."/>
            <person name="Lombard V."/>
            <person name="Magnuson J."/>
            <person name="Maillard F."/>
            <person name="Murat C."/>
            <person name="Nolan M."/>
            <person name="Ohm R.A."/>
            <person name="Pangilinan J."/>
            <person name="Pereira M.F."/>
            <person name="Perotto S."/>
            <person name="Peter M."/>
            <person name="Pfister S."/>
            <person name="Riley R."/>
            <person name="Sitrit Y."/>
            <person name="Stielow J.B."/>
            <person name="Szollosi G."/>
            <person name="Zifcakova L."/>
            <person name="Stursova M."/>
            <person name="Spatafora J.W."/>
            <person name="Tedersoo L."/>
            <person name="Vaario L.M."/>
            <person name="Yamada A."/>
            <person name="Yan M."/>
            <person name="Wang P."/>
            <person name="Xu J."/>
            <person name="Bruns T."/>
            <person name="Baldrian P."/>
            <person name="Vilgalys R."/>
            <person name="Dunand C."/>
            <person name="Henrissat B."/>
            <person name="Grigoriev I.V."/>
            <person name="Hibbett D."/>
            <person name="Nagy L.G."/>
            <person name="Martin F.M."/>
        </authorList>
    </citation>
    <scope>NUCLEOTIDE SEQUENCE</scope>
    <source>
        <strain evidence="7">UP504</strain>
    </source>
</reference>
<protein>
    <recommendedName>
        <fullName evidence="3">Vacuolar membrane-associated protein IML1</fullName>
    </recommendedName>
    <alternativeName>
        <fullName evidence="4">Vacuolar membrane-associated protein iml1</fullName>
    </alternativeName>
</protein>
<feature type="compositionally biased region" description="Low complexity" evidence="5">
    <location>
        <begin position="506"/>
        <end position="517"/>
    </location>
</feature>
<dbReference type="Proteomes" id="UP000886523">
    <property type="component" value="Unassembled WGS sequence"/>
</dbReference>
<feature type="compositionally biased region" description="Polar residues" evidence="5">
    <location>
        <begin position="476"/>
        <end position="492"/>
    </location>
</feature>
<dbReference type="InterPro" id="IPR036388">
    <property type="entry name" value="WH-like_DNA-bd_sf"/>
</dbReference>
<feature type="compositionally biased region" description="Low complexity" evidence="5">
    <location>
        <begin position="563"/>
        <end position="578"/>
    </location>
</feature>
<proteinExistence type="inferred from homology"/>
<dbReference type="PANTHER" id="PTHR13179">
    <property type="entry name" value="DEP DOMAIN CONTAINING PROTEIN 5"/>
    <property type="match status" value="1"/>
</dbReference>
<evidence type="ECO:0000256" key="2">
    <source>
        <dbReference type="ARBA" id="ARBA00005643"/>
    </source>
</evidence>
<dbReference type="PANTHER" id="PTHR13179:SF8">
    <property type="entry name" value="GATOR COMPLEX PROTEIN DEPDC5"/>
    <property type="match status" value="1"/>
</dbReference>
<dbReference type="Pfam" id="PF12257">
    <property type="entry name" value="IML1"/>
    <property type="match status" value="1"/>
</dbReference>
<accession>A0A9P6E0V3</accession>
<feature type="region of interest" description="Disordered" evidence="5">
    <location>
        <begin position="474"/>
        <end position="521"/>
    </location>
</feature>
<dbReference type="GO" id="GO:0035556">
    <property type="term" value="P:intracellular signal transduction"/>
    <property type="evidence" value="ECO:0007669"/>
    <property type="project" value="InterPro"/>
</dbReference>
<dbReference type="PROSITE" id="PS50186">
    <property type="entry name" value="DEP"/>
    <property type="match status" value="1"/>
</dbReference>
<dbReference type="InterPro" id="IPR036390">
    <property type="entry name" value="WH_DNA-bd_sf"/>
</dbReference>
<dbReference type="OrthoDB" id="39497at2759"/>
<dbReference type="InterPro" id="IPR000591">
    <property type="entry name" value="DEP_dom"/>
</dbReference>
<dbReference type="SMART" id="SM00049">
    <property type="entry name" value="DEP"/>
    <property type="match status" value="1"/>
</dbReference>
<gene>
    <name evidence="7" type="ORF">BS47DRAFT_1380410</name>
</gene>
<dbReference type="CDD" id="cd04449">
    <property type="entry name" value="DEP_DEPDC5-like"/>
    <property type="match status" value="1"/>
</dbReference>
<feature type="compositionally biased region" description="Basic and acidic residues" evidence="5">
    <location>
        <begin position="552"/>
        <end position="562"/>
    </location>
</feature>
<feature type="compositionally biased region" description="Polar residues" evidence="5">
    <location>
        <begin position="536"/>
        <end position="546"/>
    </location>
</feature>
<evidence type="ECO:0000256" key="1">
    <source>
        <dbReference type="ARBA" id="ARBA00004148"/>
    </source>
</evidence>
<dbReference type="EMBL" id="MU128931">
    <property type="protein sequence ID" value="KAF9517525.1"/>
    <property type="molecule type" value="Genomic_DNA"/>
</dbReference>
<evidence type="ECO:0000313" key="7">
    <source>
        <dbReference type="EMBL" id="KAF9517525.1"/>
    </source>
</evidence>
<dbReference type="GO" id="GO:1990130">
    <property type="term" value="C:GATOR1 complex"/>
    <property type="evidence" value="ECO:0007669"/>
    <property type="project" value="TreeGrafter"/>
</dbReference>
<dbReference type="Pfam" id="PF19418">
    <property type="entry name" value="DEPDC5_CTD"/>
    <property type="match status" value="1"/>
</dbReference>
<keyword evidence="8" id="KW-1185">Reference proteome</keyword>
<dbReference type="GO" id="GO:0010508">
    <property type="term" value="P:positive regulation of autophagy"/>
    <property type="evidence" value="ECO:0007669"/>
    <property type="project" value="TreeGrafter"/>
</dbReference>
<dbReference type="Gene3D" id="1.10.10.10">
    <property type="entry name" value="Winged helix-like DNA-binding domain superfamily/Winged helix DNA-binding domain"/>
    <property type="match status" value="1"/>
</dbReference>
<dbReference type="GO" id="GO:0005096">
    <property type="term" value="F:GTPase activator activity"/>
    <property type="evidence" value="ECO:0007669"/>
    <property type="project" value="InterPro"/>
</dbReference>
<feature type="domain" description="DEP" evidence="6">
    <location>
        <begin position="981"/>
        <end position="1056"/>
    </location>
</feature>
<dbReference type="SUPFAM" id="SSF46785">
    <property type="entry name" value="Winged helix' DNA-binding domain"/>
    <property type="match status" value="1"/>
</dbReference>
<evidence type="ECO:0000256" key="5">
    <source>
        <dbReference type="SAM" id="MobiDB-lite"/>
    </source>
</evidence>
<name>A0A9P6E0V3_9AGAM</name>
<dbReference type="InterPro" id="IPR048255">
    <property type="entry name" value="IML1_N"/>
</dbReference>
<dbReference type="InterPro" id="IPR027244">
    <property type="entry name" value="IML1"/>
</dbReference>
<feature type="region of interest" description="Disordered" evidence="5">
    <location>
        <begin position="536"/>
        <end position="591"/>
    </location>
</feature>
<evidence type="ECO:0000256" key="4">
    <source>
        <dbReference type="ARBA" id="ARBA00021881"/>
    </source>
</evidence>
<dbReference type="InterPro" id="IPR045838">
    <property type="entry name" value="DEPDC5_CTD"/>
</dbReference>
<sequence length="1323" mass="150497">MYMGRRDMWRLCQHLTGRPVYAGQKTNFFSTMGATIKCVYIDGIPSESSIVTTKTRAVIRSLSARSTIFISVCRELWEFADDGECFYEKIVHSFFPALVRKWRDNSTKHVVAIVLFSRVFYQESELDYAAGPLRQDDEGRWYKDFYKVVVDLEIIRDWKSSLVTLKESFFAFQRDILFNHHYHQNQRADFSSATEDPLRRLVGHLSYAHEGPILEAINLGLNPTDLHFVDRSLSLTGCSIIVITPGTGHFRVSKTFLRFTTSRLLYQGYRVDLVCLAKAPLHRSPLFSFKGVDPELSSRDPLTFAYHEKDPLWIPDPTGWTGEMKLFYWEPFWMMVSFWDIQADQPFRTDRFVPRARMPEIQMLGLLEHDVSSTIEIPYTQDPGQVITTYGSMSATEARLAREQFDHDVFVKHAPSNAGAPSQALYNVIASNYDPRSYVTPASPPVLSLVSSRMPIDGSRSRNLHSPSEPIIIEESNGNSQADPARASSSVLGPQKRRSRSKDSTRSVSSNVSQTSSARRKPVALKFGAPTWLLTSFRSGPSQPQATPILANKDETKVEREAPASSSAAASLSGVQASTETSAAKVRREARAIRPSGTERVVTKSLHHQTREESSLVSTRRRILAYPLLNPARPSLTLPRPQSILAQRWKHALPGPTFVHDVKWISMCSPACQPLTTEYYPSQEELSKMYVDHSYDVHLGKEASGSFLLRKDPTRQRQDWPLLVLREMVGVRFIQGFQLIVQSSQPRDKHASDMENTAIVHSALPVGVPDVLMTSKEPVFLSLGNHIHRLVYEPIEELIRVNRYIRKADEQDVQVIDYECLVWPKLGEGYTDAKTSFVLPDLDAFGWNRLDLTITGYHRDFGDLVRHWRTRYLIIPSETPPVDMYGESGEKLNDEECRLLGTDRLAELFGKARWLGPGETVDSYTPPRFLYTWLDPPACLLDATLMETLDQVNATAALGKPRTSDKDMEGMSLASIAQAMREDGTLVRDRHWNRNYYPDSFTGYEFVSWLVKTFRDVSTRQQAVEWGIKLQGMDLFMHVRKEHSFMDGHYFYILTGEYAAPPRSPARWFRRLKPINDESSGNTDVPSVFSTRGRREKAKKIHTLSQTMIIDADPSKRSDRAECLILHHDIIQNPGTAFHFEFHWVGTAGRCIDDLLQHWSRVIARFGLKLVEGYVDPILHITDKNIFQSCFPIRLAIPPPMIPDLRLRLVEGSSYAWYFEYAILRRFGYILDIESKHSYPDSIHVFYSYRRTAPFAQSQFIHQSGLAFVQVLGGAEGEGFAFLTNRLTHFFQPIPSWWSGLTVGTNGPRARGHPAIGSACILF</sequence>
<comment type="caution">
    <text evidence="7">The sequence shown here is derived from an EMBL/GenBank/DDBJ whole genome shotgun (WGS) entry which is preliminary data.</text>
</comment>
<dbReference type="GO" id="GO:1904262">
    <property type="term" value="P:negative regulation of TORC1 signaling"/>
    <property type="evidence" value="ECO:0007669"/>
    <property type="project" value="TreeGrafter"/>
</dbReference>
<comment type="similarity">
    <text evidence="2">Belongs to the IML1 family.</text>
</comment>
<evidence type="ECO:0000259" key="6">
    <source>
        <dbReference type="PROSITE" id="PS50186"/>
    </source>
</evidence>